<keyword evidence="2" id="KW-0732">Signal</keyword>
<name>A0A3N0AUN4_9ACTN</name>
<dbReference type="Proteomes" id="UP000278327">
    <property type="component" value="Unassembled WGS sequence"/>
</dbReference>
<feature type="chain" id="PRO_5039598138" evidence="2">
    <location>
        <begin position="19"/>
        <end position="89"/>
    </location>
</feature>
<evidence type="ECO:0000256" key="2">
    <source>
        <dbReference type="SAM" id="SignalP"/>
    </source>
</evidence>
<dbReference type="EMBL" id="QICA01000005">
    <property type="protein sequence ID" value="RNL38612.1"/>
    <property type="molecule type" value="Genomic_DNA"/>
</dbReference>
<keyword evidence="4" id="KW-1185">Reference proteome</keyword>
<evidence type="ECO:0000256" key="1">
    <source>
        <dbReference type="SAM" id="MobiDB-lite"/>
    </source>
</evidence>
<proteinExistence type="predicted"/>
<evidence type="ECO:0000313" key="4">
    <source>
        <dbReference type="Proteomes" id="UP000278327"/>
    </source>
</evidence>
<gene>
    <name evidence="3" type="ORF">DMP10_03945</name>
</gene>
<protein>
    <submittedName>
        <fullName evidence="3">Uncharacterized protein</fullName>
    </submittedName>
</protein>
<sequence>MAAALAVGLSLPSTGVFAYGNPEDATFDSLEVDDKVLGGLDAATDEEALPIEPAEGGEGQPSADGAPTPEESLDSEASDIVTGGGRLQV</sequence>
<accession>A0A3N0AUN4</accession>
<feature type="region of interest" description="Disordered" evidence="1">
    <location>
        <begin position="47"/>
        <end position="89"/>
    </location>
</feature>
<dbReference type="AlphaFoldDB" id="A0A3N0AUN4"/>
<evidence type="ECO:0000313" key="3">
    <source>
        <dbReference type="EMBL" id="RNL38612.1"/>
    </source>
</evidence>
<reference evidence="3 4" key="1">
    <citation type="journal article" date="2019" name="Microbiol. Resour. Announc.">
        <title>Draft Genome Sequences of Type Strains of Gordonibacter faecihominis, Paraeggerthella hongkongensis, Parvibacter caecicola,Slackia equolifaciens, Slackia faecicanis, and Slackia isoflavoniconvertens.</title>
        <authorList>
            <person name="Danylec N."/>
            <person name="Stoll D.A."/>
            <person name="Dotsch A."/>
            <person name="Huch M."/>
        </authorList>
    </citation>
    <scope>NUCLEOTIDE SEQUENCE [LARGE SCALE GENOMIC DNA]</scope>
    <source>
        <strain evidence="3 4">DSM 18785</strain>
    </source>
</reference>
<organism evidence="3 4">
    <name type="scientific">Adlercreutzia equolifaciens subsp. celatus DSM 18785</name>
    <dbReference type="NCBI Taxonomy" id="1121021"/>
    <lineage>
        <taxon>Bacteria</taxon>
        <taxon>Bacillati</taxon>
        <taxon>Actinomycetota</taxon>
        <taxon>Coriobacteriia</taxon>
        <taxon>Eggerthellales</taxon>
        <taxon>Eggerthellaceae</taxon>
        <taxon>Adlercreutzia</taxon>
    </lineage>
</organism>
<feature type="signal peptide" evidence="2">
    <location>
        <begin position="1"/>
        <end position="18"/>
    </location>
</feature>
<comment type="caution">
    <text evidence="3">The sequence shown here is derived from an EMBL/GenBank/DDBJ whole genome shotgun (WGS) entry which is preliminary data.</text>
</comment>